<sequence length="48" mass="5891">MRRHDGHGVSLRHFRQQITQECQRLTGKDEVVPIHSYLRPVRLWLRRQ</sequence>
<proteinExistence type="predicted"/>
<evidence type="ECO:0000313" key="2">
    <source>
        <dbReference type="Proteomes" id="UP000010809"/>
    </source>
</evidence>
<reference evidence="1" key="1">
    <citation type="submission" date="2015-12" db="EMBL/GenBank/DDBJ databases">
        <authorList>
            <person name="Tikhonova T.V."/>
            <person name="Pavlov A.R."/>
            <person name="Beletsky A.V."/>
            <person name="Mardanov A.V."/>
            <person name="Sorokin D.Y."/>
            <person name="Ravin N.V."/>
            <person name="Popov V.O."/>
        </authorList>
    </citation>
    <scope>NUCLEOTIDE SEQUENCE</scope>
    <source>
        <strain evidence="1">DSM 14787</strain>
    </source>
</reference>
<dbReference type="PATRIC" id="fig|1255043.3.peg.3352"/>
<organism evidence="1 2">
    <name type="scientific">Thioalkalivibrio nitratireducens (strain DSM 14787 / UNIQEM 213 / ALEN2)</name>
    <dbReference type="NCBI Taxonomy" id="1255043"/>
    <lineage>
        <taxon>Bacteria</taxon>
        <taxon>Pseudomonadati</taxon>
        <taxon>Pseudomonadota</taxon>
        <taxon>Gammaproteobacteria</taxon>
        <taxon>Chromatiales</taxon>
        <taxon>Ectothiorhodospiraceae</taxon>
        <taxon>Thioalkalivibrio</taxon>
    </lineage>
</organism>
<dbReference type="Proteomes" id="UP000010809">
    <property type="component" value="Chromosome"/>
</dbReference>
<dbReference type="KEGG" id="tni:TVNIR_3322"/>
<dbReference type="EMBL" id="CP003989">
    <property type="protein sequence ID" value="AGA34957.1"/>
    <property type="molecule type" value="Genomic_DNA"/>
</dbReference>
<name>L0E141_THIND</name>
<keyword evidence="2" id="KW-1185">Reference proteome</keyword>
<protein>
    <submittedName>
        <fullName evidence="1">Uncharacterized protein</fullName>
    </submittedName>
</protein>
<dbReference type="HOGENOM" id="CLU_3158878_0_0_6"/>
<evidence type="ECO:0000313" key="1">
    <source>
        <dbReference type="EMBL" id="AGA34957.1"/>
    </source>
</evidence>
<gene>
    <name evidence="1" type="ordered locus">TVNIR_3322</name>
</gene>
<dbReference type="AlphaFoldDB" id="L0E141"/>
<accession>L0E141</accession>